<proteinExistence type="predicted"/>
<accession>A0AAV3Z2E0</accession>
<protein>
    <submittedName>
        <fullName evidence="1">Uncharacterized protein</fullName>
    </submittedName>
</protein>
<name>A0AAV3Z2E0_9GAST</name>
<dbReference type="Proteomes" id="UP000735302">
    <property type="component" value="Unassembled WGS sequence"/>
</dbReference>
<evidence type="ECO:0000313" key="2">
    <source>
        <dbReference type="Proteomes" id="UP000735302"/>
    </source>
</evidence>
<keyword evidence="2" id="KW-1185">Reference proteome</keyword>
<comment type="caution">
    <text evidence="1">The sequence shown here is derived from an EMBL/GenBank/DDBJ whole genome shotgun (WGS) entry which is preliminary data.</text>
</comment>
<sequence>MEYDVRSHSYMLDDFKIFILTGKSSENSQSSHPSHKLFLWVPLGFDSNVNLLTLLPVRQVRLPFLLDRLRDFFGLKLILLLFIIVPKRSSILQVSFSSEQSTLCEP</sequence>
<gene>
    <name evidence="1" type="ORF">PoB_001544300</name>
</gene>
<dbReference type="EMBL" id="BLXT01001882">
    <property type="protein sequence ID" value="GFN88937.1"/>
    <property type="molecule type" value="Genomic_DNA"/>
</dbReference>
<reference evidence="1 2" key="1">
    <citation type="journal article" date="2021" name="Elife">
        <title>Chloroplast acquisition without the gene transfer in kleptoplastic sea slugs, Plakobranchus ocellatus.</title>
        <authorList>
            <person name="Maeda T."/>
            <person name="Takahashi S."/>
            <person name="Yoshida T."/>
            <person name="Shimamura S."/>
            <person name="Takaki Y."/>
            <person name="Nagai Y."/>
            <person name="Toyoda A."/>
            <person name="Suzuki Y."/>
            <person name="Arimoto A."/>
            <person name="Ishii H."/>
            <person name="Satoh N."/>
            <person name="Nishiyama T."/>
            <person name="Hasebe M."/>
            <person name="Maruyama T."/>
            <person name="Minagawa J."/>
            <person name="Obokata J."/>
            <person name="Shigenobu S."/>
        </authorList>
    </citation>
    <scope>NUCLEOTIDE SEQUENCE [LARGE SCALE GENOMIC DNA]</scope>
</reference>
<organism evidence="1 2">
    <name type="scientific">Plakobranchus ocellatus</name>
    <dbReference type="NCBI Taxonomy" id="259542"/>
    <lineage>
        <taxon>Eukaryota</taxon>
        <taxon>Metazoa</taxon>
        <taxon>Spiralia</taxon>
        <taxon>Lophotrochozoa</taxon>
        <taxon>Mollusca</taxon>
        <taxon>Gastropoda</taxon>
        <taxon>Heterobranchia</taxon>
        <taxon>Euthyneura</taxon>
        <taxon>Panpulmonata</taxon>
        <taxon>Sacoglossa</taxon>
        <taxon>Placobranchoidea</taxon>
        <taxon>Plakobranchidae</taxon>
        <taxon>Plakobranchus</taxon>
    </lineage>
</organism>
<dbReference type="AlphaFoldDB" id="A0AAV3Z2E0"/>
<evidence type="ECO:0000313" key="1">
    <source>
        <dbReference type="EMBL" id="GFN88937.1"/>
    </source>
</evidence>